<dbReference type="RefSeq" id="WP_137101597.1">
    <property type="nucleotide sequence ID" value="NZ_CP039865.1"/>
</dbReference>
<dbReference type="Proteomes" id="UP000298588">
    <property type="component" value="Chromosome"/>
</dbReference>
<evidence type="ECO:0000313" key="3">
    <source>
        <dbReference type="Proteomes" id="UP000298588"/>
    </source>
</evidence>
<keyword evidence="1" id="KW-0472">Membrane</keyword>
<dbReference type="EMBL" id="CP039865">
    <property type="protein sequence ID" value="QCK88270.1"/>
    <property type="molecule type" value="Genomic_DNA"/>
</dbReference>
<feature type="transmembrane region" description="Helical" evidence="1">
    <location>
        <begin position="101"/>
        <end position="120"/>
    </location>
</feature>
<evidence type="ECO:0000256" key="1">
    <source>
        <dbReference type="SAM" id="Phobius"/>
    </source>
</evidence>
<gene>
    <name evidence="2" type="ORF">E8L99_22165</name>
</gene>
<accession>A0A4D7QKP9</accession>
<name>A0A4D7QKP9_9HYPH</name>
<feature type="transmembrane region" description="Helical" evidence="1">
    <location>
        <begin position="7"/>
        <end position="27"/>
    </location>
</feature>
<keyword evidence="1" id="KW-1133">Transmembrane helix</keyword>
<feature type="transmembrane region" description="Helical" evidence="1">
    <location>
        <begin position="33"/>
        <end position="54"/>
    </location>
</feature>
<sequence length="128" mass="13994">MLARTRLTFATIAIVLIIAAFTLRWPALGLPWVVGKFGGATLWGAMVYCVAALIIPRAPRLAVFAFAAVTALGVEFSQLIHWDWLDAIRRTTIGVILIGRYFSWGDVAAYLGGITCAALFDRWAIRPA</sequence>
<organism evidence="2 3">
    <name type="scientific">Phreatobacter aquaticus</name>
    <dbReference type="NCBI Taxonomy" id="2570229"/>
    <lineage>
        <taxon>Bacteria</taxon>
        <taxon>Pseudomonadati</taxon>
        <taxon>Pseudomonadota</taxon>
        <taxon>Alphaproteobacteria</taxon>
        <taxon>Hyphomicrobiales</taxon>
        <taxon>Phreatobacteraceae</taxon>
        <taxon>Phreatobacter</taxon>
    </lineage>
</organism>
<keyword evidence="1" id="KW-0812">Transmembrane</keyword>
<dbReference type="KEGG" id="paqt:E8L99_22165"/>
<proteinExistence type="predicted"/>
<evidence type="ECO:0000313" key="2">
    <source>
        <dbReference type="EMBL" id="QCK88270.1"/>
    </source>
</evidence>
<protein>
    <submittedName>
        <fullName evidence="2">DUF2809 domain-containing protein</fullName>
    </submittedName>
</protein>
<keyword evidence="3" id="KW-1185">Reference proteome</keyword>
<dbReference type="InterPro" id="IPR021257">
    <property type="entry name" value="DUF2809"/>
</dbReference>
<reference evidence="2 3" key="1">
    <citation type="submission" date="2019-04" db="EMBL/GenBank/DDBJ databases">
        <title>Phreatobacter aquaticus sp. nov.</title>
        <authorList>
            <person name="Choi A."/>
            <person name="Baek K."/>
        </authorList>
    </citation>
    <scope>NUCLEOTIDE SEQUENCE [LARGE SCALE GENOMIC DNA]</scope>
    <source>
        <strain evidence="2 3">NMCR1094</strain>
    </source>
</reference>
<dbReference type="OrthoDB" id="5360192at2"/>
<dbReference type="Pfam" id="PF10990">
    <property type="entry name" value="DUF2809"/>
    <property type="match status" value="1"/>
</dbReference>
<feature type="transmembrane region" description="Helical" evidence="1">
    <location>
        <begin position="61"/>
        <end position="81"/>
    </location>
</feature>
<dbReference type="AlphaFoldDB" id="A0A4D7QKP9"/>